<feature type="signal peptide" evidence="1">
    <location>
        <begin position="1"/>
        <end position="25"/>
    </location>
</feature>
<evidence type="ECO:0000313" key="2">
    <source>
        <dbReference type="EMBL" id="MXO59035.1"/>
    </source>
</evidence>
<comment type="caution">
    <text evidence="2">The sequence shown here is derived from an EMBL/GenBank/DDBJ whole genome shotgun (WGS) entry which is preliminary data.</text>
</comment>
<gene>
    <name evidence="2" type="ORF">GRI89_05720</name>
</gene>
<proteinExistence type="predicted"/>
<evidence type="ECO:0000313" key="3">
    <source>
        <dbReference type="Proteomes" id="UP000433652"/>
    </source>
</evidence>
<feature type="chain" id="PRO_5026233679" evidence="1">
    <location>
        <begin position="26"/>
        <end position="370"/>
    </location>
</feature>
<dbReference type="AlphaFoldDB" id="A0A6I4ST19"/>
<protein>
    <submittedName>
        <fullName evidence="2">Uncharacterized protein</fullName>
    </submittedName>
</protein>
<sequence>MRAGTTLISAIAFALAAFVPLAVSAQQNPESLTQVPPVATDYVPARTDWGDPDFSGTWPFNRLNEMDYQMERAEEFGTQAWLSDEAYAERLAQARKLEESFADEWRARDTRGLTAWLESTDFGRRNSLLIDPPNGRFPALTPEAQALKDAHSDSFVEGQNFDWMQDFDVYERCVTSGFPATMFPFRENNNAVRIFQTPGFVVIQHEMMSTRIIPIIDEDAEPKRWPSVTRTWMGQGIGHWEGNTLVIETTNIIAGDGATHDVSKRAASPYVRIGGTPTSANATVVERLTMLDEGRMNYDVTYSDPDVFTAPWTARLEWTRDEGYKMYEFACHEGNVQLRYMINESRARRRDKANGVEVEDIELPYRFPPG</sequence>
<keyword evidence="3" id="KW-1185">Reference proteome</keyword>
<evidence type="ECO:0000256" key="1">
    <source>
        <dbReference type="SAM" id="SignalP"/>
    </source>
</evidence>
<dbReference type="OrthoDB" id="7054794at2"/>
<dbReference type="EMBL" id="WTYM01000032">
    <property type="protein sequence ID" value="MXO59035.1"/>
    <property type="molecule type" value="Genomic_DNA"/>
</dbReference>
<organism evidence="2 3">
    <name type="scientific">Croceibacterium salegens</name>
    <dbReference type="NCBI Taxonomy" id="1737568"/>
    <lineage>
        <taxon>Bacteria</taxon>
        <taxon>Pseudomonadati</taxon>
        <taxon>Pseudomonadota</taxon>
        <taxon>Alphaproteobacteria</taxon>
        <taxon>Sphingomonadales</taxon>
        <taxon>Erythrobacteraceae</taxon>
        <taxon>Croceibacterium</taxon>
    </lineage>
</organism>
<name>A0A6I4ST19_9SPHN</name>
<reference evidence="2 3" key="1">
    <citation type="submission" date="2019-12" db="EMBL/GenBank/DDBJ databases">
        <title>Genomic-based taxomic classification of the family Erythrobacteraceae.</title>
        <authorList>
            <person name="Xu L."/>
        </authorList>
    </citation>
    <scope>NUCLEOTIDE SEQUENCE [LARGE SCALE GENOMIC DNA]</scope>
    <source>
        <strain evidence="2 3">MCCC 1K01500</strain>
    </source>
</reference>
<keyword evidence="1" id="KW-0732">Signal</keyword>
<dbReference type="Proteomes" id="UP000433652">
    <property type="component" value="Unassembled WGS sequence"/>
</dbReference>
<accession>A0A6I4ST19</accession>
<dbReference type="RefSeq" id="WP_159793113.1">
    <property type="nucleotide sequence ID" value="NZ_WTYM01000032.1"/>
</dbReference>